<sequence length="364" mass="38799">MTTDTVGWVWRYTINLAGALAHRGWQVRLATFGPPPDAAQRAEVDSLPGVMLVAGEFPLDWAGADRDAMQAAAAELADMVRREACDLAHLHAPLLAAAADWTVPLVGLIHACGGSELAAGTSPQLVKDSEWHWTMTRQGLEACDRLVAPTLASAAMVSVDRPVKVIYNGSSPHLPVGPERKAPFVFTAGRLWDETRNVALLDAVAGKLDVPFLAAGEQIGPGGQKLKARNLRLLGSISMDEINAHLSQRPVFVSAAQVEPFGLGVLEAAESGCALVLSDIPAFRELWGGAATFVDPHDEAGFLSAIEMLIQDADLRHKVGAAACCRAMDYSLRAMTDAMVSQYEGVLEEEHSAAQKVTSSAIRH</sequence>
<name>A0A0B1ZNE5_9SPHN</name>
<protein>
    <submittedName>
        <fullName evidence="3">Uncharacterized protein</fullName>
    </submittedName>
</protein>
<dbReference type="EMBL" id="JTDI01000004">
    <property type="protein sequence ID" value="KHK90786.1"/>
    <property type="molecule type" value="Genomic_DNA"/>
</dbReference>
<comment type="caution">
    <text evidence="3">The sequence shown here is derived from an EMBL/GenBank/DDBJ whole genome shotgun (WGS) entry which is preliminary data.</text>
</comment>
<reference evidence="3 4" key="1">
    <citation type="submission" date="2014-10" db="EMBL/GenBank/DDBJ databases">
        <title>Genome sequence of Novosphingobium malaysiense MUSC 273(T).</title>
        <authorList>
            <person name="Lee L.-H."/>
        </authorList>
    </citation>
    <scope>NUCLEOTIDE SEQUENCE [LARGE SCALE GENOMIC DNA]</scope>
    <source>
        <strain evidence="3 4">MUSC 273</strain>
    </source>
</reference>
<dbReference type="CDD" id="cd03801">
    <property type="entry name" value="GT4_PimA-like"/>
    <property type="match status" value="1"/>
</dbReference>
<proteinExistence type="predicted"/>
<dbReference type="Gene3D" id="3.40.50.2000">
    <property type="entry name" value="Glycogen Phosphorylase B"/>
    <property type="match status" value="2"/>
</dbReference>
<dbReference type="SUPFAM" id="SSF53756">
    <property type="entry name" value="UDP-Glycosyltransferase/glycogen phosphorylase"/>
    <property type="match status" value="1"/>
</dbReference>
<dbReference type="PANTHER" id="PTHR45947:SF3">
    <property type="entry name" value="SULFOQUINOVOSYL TRANSFERASE SQD2"/>
    <property type="match status" value="1"/>
</dbReference>
<dbReference type="Proteomes" id="UP000031057">
    <property type="component" value="Unassembled WGS sequence"/>
</dbReference>
<feature type="domain" description="Glycosyl transferase family 1" evidence="1">
    <location>
        <begin position="227"/>
        <end position="323"/>
    </location>
</feature>
<dbReference type="PANTHER" id="PTHR45947">
    <property type="entry name" value="SULFOQUINOVOSYL TRANSFERASE SQD2"/>
    <property type="match status" value="1"/>
</dbReference>
<evidence type="ECO:0000313" key="4">
    <source>
        <dbReference type="Proteomes" id="UP000031057"/>
    </source>
</evidence>
<keyword evidence="4" id="KW-1185">Reference proteome</keyword>
<evidence type="ECO:0000313" key="3">
    <source>
        <dbReference type="EMBL" id="KHK90786.1"/>
    </source>
</evidence>
<dbReference type="InterPro" id="IPR001296">
    <property type="entry name" value="Glyco_trans_1"/>
</dbReference>
<feature type="domain" description="Glycosyltransferase subfamily 4-like N-terminal" evidence="2">
    <location>
        <begin position="9"/>
        <end position="169"/>
    </location>
</feature>
<dbReference type="InterPro" id="IPR028098">
    <property type="entry name" value="Glyco_trans_4-like_N"/>
</dbReference>
<organism evidence="3 4">
    <name type="scientific">Novosphingobium malaysiense</name>
    <dbReference type="NCBI Taxonomy" id="1348853"/>
    <lineage>
        <taxon>Bacteria</taxon>
        <taxon>Pseudomonadati</taxon>
        <taxon>Pseudomonadota</taxon>
        <taxon>Alphaproteobacteria</taxon>
        <taxon>Sphingomonadales</taxon>
        <taxon>Sphingomonadaceae</taxon>
        <taxon>Novosphingobium</taxon>
    </lineage>
</organism>
<dbReference type="AlphaFoldDB" id="A0A0B1ZNE5"/>
<evidence type="ECO:0000259" key="1">
    <source>
        <dbReference type="Pfam" id="PF00534"/>
    </source>
</evidence>
<dbReference type="STRING" id="1348853.LK12_15590"/>
<evidence type="ECO:0000259" key="2">
    <source>
        <dbReference type="Pfam" id="PF13439"/>
    </source>
</evidence>
<accession>A0A0B1ZNE5</accession>
<dbReference type="Pfam" id="PF00534">
    <property type="entry name" value="Glycos_transf_1"/>
    <property type="match status" value="1"/>
</dbReference>
<dbReference type="InterPro" id="IPR050194">
    <property type="entry name" value="Glycosyltransferase_grp1"/>
</dbReference>
<dbReference type="GO" id="GO:0016757">
    <property type="term" value="F:glycosyltransferase activity"/>
    <property type="evidence" value="ECO:0007669"/>
    <property type="project" value="InterPro"/>
</dbReference>
<dbReference type="Pfam" id="PF13439">
    <property type="entry name" value="Glyco_transf_4"/>
    <property type="match status" value="1"/>
</dbReference>
<gene>
    <name evidence="3" type="ORF">LK12_15590</name>
</gene>